<evidence type="ECO:0000256" key="2">
    <source>
        <dbReference type="ARBA" id="ARBA00022884"/>
    </source>
</evidence>
<dbReference type="Gene3D" id="2.40.240.10">
    <property type="entry name" value="Ribosomal Protein L25, Chain P"/>
    <property type="match status" value="1"/>
</dbReference>
<dbReference type="InterPro" id="IPR001021">
    <property type="entry name" value="Ribosomal_bL25_long"/>
</dbReference>
<dbReference type="PANTHER" id="PTHR33284:SF1">
    <property type="entry name" value="RIBOSOMAL PROTEIN L25_GLN-TRNA SYNTHETASE, ANTI-CODON-BINDING DOMAIN-CONTAINING PROTEIN"/>
    <property type="match status" value="1"/>
</dbReference>
<dbReference type="PANTHER" id="PTHR33284">
    <property type="entry name" value="RIBOSOMAL PROTEIN L25/GLN-TRNA SYNTHETASE, ANTI-CODON-BINDING DOMAIN-CONTAINING PROTEIN"/>
    <property type="match status" value="1"/>
</dbReference>
<feature type="region of interest" description="Disordered" evidence="6">
    <location>
        <begin position="185"/>
        <end position="220"/>
    </location>
</feature>
<dbReference type="Gene3D" id="2.170.120.20">
    <property type="entry name" value="Ribosomal protein L25, beta domain"/>
    <property type="match status" value="1"/>
</dbReference>
<dbReference type="Proteomes" id="UP000437736">
    <property type="component" value="Unassembled WGS sequence"/>
</dbReference>
<dbReference type="CDD" id="cd00495">
    <property type="entry name" value="Ribosomal_L25_TL5_CTC"/>
    <property type="match status" value="1"/>
</dbReference>
<dbReference type="GO" id="GO:0005840">
    <property type="term" value="C:ribosome"/>
    <property type="evidence" value="ECO:0007669"/>
    <property type="project" value="UniProtKB-KW"/>
</dbReference>
<dbReference type="InterPro" id="IPR020056">
    <property type="entry name" value="Rbsml_bL25/Gln-tRNA_synth_N"/>
</dbReference>
<evidence type="ECO:0000256" key="5">
    <source>
        <dbReference type="HAMAP-Rule" id="MF_01334"/>
    </source>
</evidence>
<dbReference type="Pfam" id="PF01386">
    <property type="entry name" value="Ribosomal_L25p"/>
    <property type="match status" value="1"/>
</dbReference>
<sequence>MAEITLVAEPGRATGSAASRRLRTAGRVPAVVYGHGVDPASVSVDGRELRIALSGSSGVNQLLSLDVAGTRHLALARVLQRDPVRGTVTHVDFQVVSRDEVVSAEVPVALVGEARAVEQERGVVEHVLASLTIKAKPGSIPEVVEVDVTDLRIGDTIRVAQLPLPAGVTTDVDPDEAVVVAAGSSVTTEVAEEEAEAEAEAEAAAGQGEAEETGGTAGEG</sequence>
<dbReference type="HAMAP" id="MF_01334">
    <property type="entry name" value="Ribosomal_bL25_CTC"/>
    <property type="match status" value="1"/>
</dbReference>
<proteinExistence type="inferred from homology"/>
<keyword evidence="4 5" id="KW-0687">Ribonucleoprotein</keyword>
<feature type="domain" description="Large ribosomal subunit protein bL25 beta" evidence="8">
    <location>
        <begin position="102"/>
        <end position="181"/>
    </location>
</feature>
<dbReference type="EMBL" id="WJHE01000346">
    <property type="protein sequence ID" value="MST32628.1"/>
    <property type="molecule type" value="Genomic_DNA"/>
</dbReference>
<evidence type="ECO:0000256" key="1">
    <source>
        <dbReference type="ARBA" id="ARBA00022730"/>
    </source>
</evidence>
<keyword evidence="3 5" id="KW-0689">Ribosomal protein</keyword>
<name>A0ABW9QSE0_9ACTN</name>
<feature type="compositionally biased region" description="Acidic residues" evidence="6">
    <location>
        <begin position="190"/>
        <end position="201"/>
    </location>
</feature>
<reference evidence="9 10" key="1">
    <citation type="submission" date="2019-11" db="EMBL/GenBank/DDBJ databases">
        <title>Acidiferrimicrobium australis gen. nov., sp. nov., an acidophilic and obligately heterotrophic, member of the Actinobacteria that catalyses dissimilatory oxido- reduction of iron isolated from metal-rich acidic water in Chile.</title>
        <authorList>
            <person name="Gonzalez D."/>
            <person name="Huber K."/>
            <person name="Hedrich S."/>
            <person name="Rojas-Villalobos C."/>
            <person name="Quatrini R."/>
            <person name="Dinamarca M.A."/>
            <person name="Schwarz A."/>
            <person name="Canales C."/>
            <person name="Nancucheo I."/>
        </authorList>
    </citation>
    <scope>NUCLEOTIDE SEQUENCE [LARGE SCALE GENOMIC DNA]</scope>
    <source>
        <strain evidence="9 10">USS-CCA1</strain>
    </source>
</reference>
<comment type="caution">
    <text evidence="9">The sequence shown here is derived from an EMBL/GenBank/DDBJ whole genome shotgun (WGS) entry which is preliminary data.</text>
</comment>
<gene>
    <name evidence="5" type="primary">rplY</name>
    <name evidence="5" type="synonym">ctc</name>
    <name evidence="9" type="ORF">GHK86_07825</name>
</gene>
<evidence type="ECO:0000259" key="7">
    <source>
        <dbReference type="Pfam" id="PF01386"/>
    </source>
</evidence>
<keyword evidence="10" id="KW-1185">Reference proteome</keyword>
<accession>A0ABW9QSE0</accession>
<organism evidence="9 10">
    <name type="scientific">Acidiferrimicrobium australe</name>
    <dbReference type="NCBI Taxonomy" id="2664430"/>
    <lineage>
        <taxon>Bacteria</taxon>
        <taxon>Bacillati</taxon>
        <taxon>Actinomycetota</taxon>
        <taxon>Acidimicrobiia</taxon>
        <taxon>Acidimicrobiales</taxon>
        <taxon>Acidimicrobiaceae</taxon>
        <taxon>Acidiferrimicrobium</taxon>
    </lineage>
</organism>
<comment type="similarity">
    <text evidence="5">Belongs to the bacterial ribosomal protein bL25 family. CTC subfamily.</text>
</comment>
<dbReference type="InterPro" id="IPR029751">
    <property type="entry name" value="Ribosomal_L25_dom"/>
</dbReference>
<protein>
    <recommendedName>
        <fullName evidence="5">Large ribosomal subunit protein bL25</fullName>
    </recommendedName>
    <alternativeName>
        <fullName evidence="5">General stress protein CTC</fullName>
    </alternativeName>
</protein>
<dbReference type="NCBIfam" id="TIGR00731">
    <property type="entry name" value="bL25_bact_ctc"/>
    <property type="match status" value="1"/>
</dbReference>
<evidence type="ECO:0000256" key="3">
    <source>
        <dbReference type="ARBA" id="ARBA00022980"/>
    </source>
</evidence>
<comment type="function">
    <text evidence="5">This is one of the proteins that binds to the 5S RNA in the ribosome where it forms part of the central protuberance.</text>
</comment>
<dbReference type="InterPro" id="IPR020930">
    <property type="entry name" value="Ribosomal_uL5_bac-type"/>
</dbReference>
<evidence type="ECO:0000313" key="10">
    <source>
        <dbReference type="Proteomes" id="UP000437736"/>
    </source>
</evidence>
<comment type="subunit">
    <text evidence="5">Part of the 50S ribosomal subunit; part of the 5S rRNA/L5/L18/L25 subcomplex. Contacts the 5S rRNA. Binds to the 5S rRNA independently of L5 and L18.</text>
</comment>
<dbReference type="InterPro" id="IPR020057">
    <property type="entry name" value="Ribosomal_bL25_b-dom"/>
</dbReference>
<evidence type="ECO:0000313" key="9">
    <source>
        <dbReference type="EMBL" id="MST32628.1"/>
    </source>
</evidence>
<dbReference type="SUPFAM" id="SSF50715">
    <property type="entry name" value="Ribosomal protein L25-like"/>
    <property type="match status" value="1"/>
</dbReference>
<keyword evidence="2 5" id="KW-0694">RNA-binding</keyword>
<feature type="domain" description="Large ribosomal subunit protein bL25 L25" evidence="7">
    <location>
        <begin position="12"/>
        <end position="93"/>
    </location>
</feature>
<keyword evidence="1 5" id="KW-0699">rRNA-binding</keyword>
<evidence type="ECO:0000256" key="4">
    <source>
        <dbReference type="ARBA" id="ARBA00023274"/>
    </source>
</evidence>
<evidence type="ECO:0000256" key="6">
    <source>
        <dbReference type="SAM" id="MobiDB-lite"/>
    </source>
</evidence>
<dbReference type="InterPro" id="IPR037121">
    <property type="entry name" value="Ribosomal_bL25_C"/>
</dbReference>
<evidence type="ECO:0000259" key="8">
    <source>
        <dbReference type="Pfam" id="PF14693"/>
    </source>
</evidence>
<dbReference type="Pfam" id="PF14693">
    <property type="entry name" value="Ribosomal_TL5_C"/>
    <property type="match status" value="1"/>
</dbReference>
<dbReference type="InterPro" id="IPR011035">
    <property type="entry name" value="Ribosomal_bL25/Gln-tRNA_synth"/>
</dbReference>